<keyword evidence="9" id="KW-0812">Transmembrane</keyword>
<evidence type="ECO:0000256" key="2">
    <source>
        <dbReference type="ARBA" id="ARBA00010617"/>
    </source>
</evidence>
<keyword evidence="3 8" id="KW-0349">Heme</keyword>
<dbReference type="PRINTS" id="PR00465">
    <property type="entry name" value="EP450IV"/>
</dbReference>
<keyword evidence="4 8" id="KW-0479">Metal-binding</keyword>
<keyword evidence="6 8" id="KW-0408">Iron</keyword>
<feature type="binding site" description="axial binding residue" evidence="8">
    <location>
        <position position="492"/>
    </location>
    <ligand>
        <name>heme</name>
        <dbReference type="ChEBI" id="CHEBI:30413"/>
    </ligand>
    <ligandPart>
        <name>Fe</name>
        <dbReference type="ChEBI" id="CHEBI:18248"/>
    </ligandPart>
</feature>
<evidence type="ECO:0000256" key="1">
    <source>
        <dbReference type="ARBA" id="ARBA00001971"/>
    </source>
</evidence>
<gene>
    <name evidence="10" type="ORF">BO80DRAFT_472037</name>
</gene>
<protein>
    <submittedName>
        <fullName evidence="10">Cytochrome P450</fullName>
    </submittedName>
</protein>
<reference evidence="10 11" key="1">
    <citation type="submission" date="2018-02" db="EMBL/GenBank/DDBJ databases">
        <title>The genomes of Aspergillus section Nigri reveals drivers in fungal speciation.</title>
        <authorList>
            <consortium name="DOE Joint Genome Institute"/>
            <person name="Vesth T.C."/>
            <person name="Nybo J."/>
            <person name="Theobald S."/>
            <person name="Brandl J."/>
            <person name="Frisvad J.C."/>
            <person name="Nielsen K.F."/>
            <person name="Lyhne E.K."/>
            <person name="Kogle M.E."/>
            <person name="Kuo A."/>
            <person name="Riley R."/>
            <person name="Clum A."/>
            <person name="Nolan M."/>
            <person name="Lipzen A."/>
            <person name="Salamov A."/>
            <person name="Henrissat B."/>
            <person name="Wiebenga A."/>
            <person name="De vries R.P."/>
            <person name="Grigoriev I.V."/>
            <person name="Mortensen U.H."/>
            <person name="Andersen M.R."/>
            <person name="Baker S.E."/>
        </authorList>
    </citation>
    <scope>NUCLEOTIDE SEQUENCE [LARGE SCALE GENOMIC DNA]</scope>
    <source>
        <strain evidence="10 11">CBS 121593</strain>
    </source>
</reference>
<dbReference type="GO" id="GO:0008395">
    <property type="term" value="F:steroid hydroxylase activity"/>
    <property type="evidence" value="ECO:0007669"/>
    <property type="project" value="TreeGrafter"/>
</dbReference>
<dbReference type="GO" id="GO:0005506">
    <property type="term" value="F:iron ion binding"/>
    <property type="evidence" value="ECO:0007669"/>
    <property type="project" value="InterPro"/>
</dbReference>
<evidence type="ECO:0000256" key="9">
    <source>
        <dbReference type="SAM" id="Phobius"/>
    </source>
</evidence>
<dbReference type="InterPro" id="IPR050529">
    <property type="entry name" value="CYP450_sterol_14alpha_dmase"/>
</dbReference>
<accession>A0A395H6Y0</accession>
<dbReference type="RefSeq" id="XP_025576955.1">
    <property type="nucleotide sequence ID" value="XM_025723120.1"/>
</dbReference>
<evidence type="ECO:0000256" key="7">
    <source>
        <dbReference type="ARBA" id="ARBA00023033"/>
    </source>
</evidence>
<dbReference type="Proteomes" id="UP000249402">
    <property type="component" value="Unassembled WGS sequence"/>
</dbReference>
<evidence type="ECO:0000313" key="11">
    <source>
        <dbReference type="Proteomes" id="UP000249402"/>
    </source>
</evidence>
<name>A0A395H6Y0_9EURO</name>
<dbReference type="GO" id="GO:0020037">
    <property type="term" value="F:heme binding"/>
    <property type="evidence" value="ECO:0007669"/>
    <property type="project" value="InterPro"/>
</dbReference>
<dbReference type="OrthoDB" id="3366823at2759"/>
<dbReference type="AlphaFoldDB" id="A0A395H6Y0"/>
<evidence type="ECO:0000256" key="3">
    <source>
        <dbReference type="ARBA" id="ARBA00022617"/>
    </source>
</evidence>
<dbReference type="STRING" id="1448316.A0A395H6Y0"/>
<evidence type="ECO:0000256" key="6">
    <source>
        <dbReference type="ARBA" id="ARBA00023004"/>
    </source>
</evidence>
<keyword evidence="9" id="KW-0472">Membrane</keyword>
<keyword evidence="5" id="KW-0560">Oxidoreductase</keyword>
<keyword evidence="7" id="KW-0503">Monooxygenase</keyword>
<feature type="transmembrane region" description="Helical" evidence="9">
    <location>
        <begin position="12"/>
        <end position="33"/>
    </location>
</feature>
<dbReference type="InterPro" id="IPR036396">
    <property type="entry name" value="Cyt_P450_sf"/>
</dbReference>
<dbReference type="SUPFAM" id="SSF48264">
    <property type="entry name" value="Cytochrome P450"/>
    <property type="match status" value="1"/>
</dbReference>
<comment type="cofactor">
    <cofactor evidence="1 8">
        <name>heme</name>
        <dbReference type="ChEBI" id="CHEBI:30413"/>
    </cofactor>
</comment>
<dbReference type="InterPro" id="IPR001128">
    <property type="entry name" value="Cyt_P450"/>
</dbReference>
<evidence type="ECO:0000313" key="10">
    <source>
        <dbReference type="EMBL" id="RAL02628.1"/>
    </source>
</evidence>
<dbReference type="PANTHER" id="PTHR24304">
    <property type="entry name" value="CYTOCHROME P450 FAMILY 7"/>
    <property type="match status" value="1"/>
</dbReference>
<dbReference type="InterPro" id="IPR002403">
    <property type="entry name" value="Cyt_P450_E_grp-IV"/>
</dbReference>
<dbReference type="GeneID" id="37227985"/>
<dbReference type="Gene3D" id="1.10.630.10">
    <property type="entry name" value="Cytochrome P450"/>
    <property type="match status" value="1"/>
</dbReference>
<dbReference type="GO" id="GO:0016705">
    <property type="term" value="F:oxidoreductase activity, acting on paired donors, with incorporation or reduction of molecular oxygen"/>
    <property type="evidence" value="ECO:0007669"/>
    <property type="project" value="InterPro"/>
</dbReference>
<dbReference type="CDD" id="cd11040">
    <property type="entry name" value="CYP7_CYP8-like"/>
    <property type="match status" value="1"/>
</dbReference>
<organism evidence="10 11">
    <name type="scientific">Aspergillus ibericus CBS 121593</name>
    <dbReference type="NCBI Taxonomy" id="1448316"/>
    <lineage>
        <taxon>Eukaryota</taxon>
        <taxon>Fungi</taxon>
        <taxon>Dikarya</taxon>
        <taxon>Ascomycota</taxon>
        <taxon>Pezizomycotina</taxon>
        <taxon>Eurotiomycetes</taxon>
        <taxon>Eurotiomycetidae</taxon>
        <taxon>Eurotiales</taxon>
        <taxon>Aspergillaceae</taxon>
        <taxon>Aspergillus</taxon>
        <taxon>Aspergillus subgen. Circumdati</taxon>
    </lineage>
</organism>
<keyword evidence="9" id="KW-1133">Transmembrane helix</keyword>
<dbReference type="EMBL" id="KZ824430">
    <property type="protein sequence ID" value="RAL02628.1"/>
    <property type="molecule type" value="Genomic_DNA"/>
</dbReference>
<proteinExistence type="inferred from homology"/>
<dbReference type="Pfam" id="PF00067">
    <property type="entry name" value="p450"/>
    <property type="match status" value="2"/>
</dbReference>
<evidence type="ECO:0000256" key="4">
    <source>
        <dbReference type="ARBA" id="ARBA00022723"/>
    </source>
</evidence>
<keyword evidence="11" id="KW-1185">Reference proteome</keyword>
<sequence>MSLSYRPYEFGFPGLLAMVVVTTALVIYTKIYFCGSSLDGERIPSAPYRIPFLRNTIPFLFNSHQYLVNLREKFGTSPVRLSVGGQNIIYIPHSDGTATKMLKSRNLTQTPLIIKHLRDNFGMPERDLRLYSDQSDNNPSQADHRALHSMLSGTTLETFADITATQLVKSIEAKRAEWTDWVELPDLYTFVRDELSRAQMYALCGSEIFNVAPTLMHDFWEFDKQLPNLFKGLPTWMIPKAIASRNKMTSHIHNWHTRLREAPPPNPDTTPWDPIHGLRLMSSRRKIWHELSPEGQVVQDLGLIRASISNSTAATIWPILATLHHPTLTPRILAATTPHFTPPTLSFNRQTLTTIPLLNSLYLESLRYSTAVAITRQPRAPDIKMGNHTFNHSDTLLALNWTAHYDSSFWNEGAIRPNITEPEHPVEEFWAERFLKYPNDPYSGPIRTSTPLPPATRTKPSIHTAADDATAKLITTGLQDNFFPYGGGSNICPGRHFAKQEIIFTVAVMIRAFEMEVLEPEVLEGVRPDERYSLMGNLPPDRGVRLRVRGRRI</sequence>
<dbReference type="PANTHER" id="PTHR24304:SF2">
    <property type="entry name" value="24-HYDROXYCHOLESTEROL 7-ALPHA-HYDROXYLASE"/>
    <property type="match status" value="1"/>
</dbReference>
<dbReference type="VEuPathDB" id="FungiDB:BO80DRAFT_472037"/>
<comment type="similarity">
    <text evidence="2">Belongs to the cytochrome P450 family.</text>
</comment>
<evidence type="ECO:0000256" key="8">
    <source>
        <dbReference type="PIRSR" id="PIRSR602403-1"/>
    </source>
</evidence>
<evidence type="ECO:0000256" key="5">
    <source>
        <dbReference type="ARBA" id="ARBA00023002"/>
    </source>
</evidence>